<keyword evidence="2" id="KW-0472">Membrane</keyword>
<dbReference type="Gene3D" id="2.60.120.200">
    <property type="match status" value="1"/>
</dbReference>
<dbReference type="InterPro" id="IPR036179">
    <property type="entry name" value="Ig-like_dom_sf"/>
</dbReference>
<accession>A0A327S626</accession>
<proteinExistence type="predicted"/>
<evidence type="ECO:0000256" key="1">
    <source>
        <dbReference type="SAM" id="MobiDB-lite"/>
    </source>
</evidence>
<dbReference type="RefSeq" id="WP_211321652.1">
    <property type="nucleotide sequence ID" value="NZ_QLLR01000043.1"/>
</dbReference>
<evidence type="ECO:0008006" key="5">
    <source>
        <dbReference type="Google" id="ProtNLM"/>
    </source>
</evidence>
<dbReference type="Proteomes" id="UP000249754">
    <property type="component" value="Unassembled WGS sequence"/>
</dbReference>
<feature type="transmembrane region" description="Helical" evidence="2">
    <location>
        <begin position="34"/>
        <end position="52"/>
    </location>
</feature>
<dbReference type="InterPro" id="IPR013783">
    <property type="entry name" value="Ig-like_fold"/>
</dbReference>
<evidence type="ECO:0000256" key="2">
    <source>
        <dbReference type="SAM" id="Phobius"/>
    </source>
</evidence>
<dbReference type="AlphaFoldDB" id="A0A327S626"/>
<dbReference type="InterPro" id="IPR013320">
    <property type="entry name" value="ConA-like_dom_sf"/>
</dbReference>
<sequence>MNKPLRFKLLTKFTSLIHSLTAQVNRRGIPARKWFVPIVSVGLFILFILNPFSSRAQFPYEETFKNSTTNKPDVKFGGEPTAFLTALRPITGSVTDKEGEGYLRLTNNTKKQKGYVYSNNVFLGTYGLNIEFEYFTYKGDTDGADGLCFFLFDAAVPDAGFNIGGFGGSLGYAQLYKDKTFFSGVSKGYLGIGLDEFGNFSNHNENRQGDKDQIPNSVTIRGAGDGSANDPSNYPLIETVKTSSLKTDAFDIGGGSRTATDGDPKYRKVLINLVPRTGGGLLISVSVKHGSVVTPVIVKFPYTTPIPAKGLKYGIASSTGDNVNYHEIRGLKLTVDENVLSQPEAPSPSMNICQRENGVLDILTGATRPNAGGEPNPDNVDLNPLTPEIDRKVITPAGTFEFDNINTKKLLYTPAPGYSGSSAAIQFTFMDVYGAKSTVGTATFNISSPIITVQPVSGTICENSNFTATVTATGGSNLSYQWEYPNSNGDWISLPDPDGKLGAQTSTLHITNAPFTYSGNQYRVKVSSPGGCIVISDIIKLTVNQLPTSKISPYQQGVCIGSPDIPITFSGENGVGPYTFSYTISDGTVTSAIKTLTTSNSSKSITINHPTNVAGVFTYEIVNVSNSTCSNVQSEWSEITIKPNPSVELVPLSGDVIQSLCVGMTMKPIVYQVKDAIKATMTLNTPNPEIKFFYDIDKKTITISGVPSTFVGKFPFTVNILGGCSPLTTTGEINILPNTTIALNSAVNTDQQQPCINTPITKIEYLVTNGKGAVATGLPAELVPFYDNATGKFTITGTPLTAGLISYTVTASGDCEPAIIHGTINVKPDITIALTSAVNTAQQQPCINTPINKIEYLVTNGKTAIATGLPAELSGIYDPATGKFTITGTPLTAGLISYTVTASGDCEPAITHGTINVKPDVTIALTSAVNTDQQQPCINHAITPIEYQVTHGNTATVTGLP</sequence>
<keyword evidence="2" id="KW-1133">Transmembrane helix</keyword>
<comment type="caution">
    <text evidence="3">The sequence shown here is derived from an EMBL/GenBank/DDBJ whole genome shotgun (WGS) entry which is preliminary data.</text>
</comment>
<feature type="region of interest" description="Disordered" evidence="1">
    <location>
        <begin position="203"/>
        <end position="233"/>
    </location>
</feature>
<dbReference type="SUPFAM" id="SSF49899">
    <property type="entry name" value="Concanavalin A-like lectins/glucanases"/>
    <property type="match status" value="1"/>
</dbReference>
<dbReference type="GO" id="GO:0005975">
    <property type="term" value="P:carbohydrate metabolic process"/>
    <property type="evidence" value="ECO:0007669"/>
    <property type="project" value="UniProtKB-ARBA"/>
</dbReference>
<evidence type="ECO:0000313" key="3">
    <source>
        <dbReference type="EMBL" id="RAJ21177.1"/>
    </source>
</evidence>
<name>A0A327S626_9SPHI</name>
<organism evidence="3 4">
    <name type="scientific">Pedobacter cryoconitis</name>
    <dbReference type="NCBI Taxonomy" id="188932"/>
    <lineage>
        <taxon>Bacteria</taxon>
        <taxon>Pseudomonadati</taxon>
        <taxon>Bacteroidota</taxon>
        <taxon>Sphingobacteriia</taxon>
        <taxon>Sphingobacteriales</taxon>
        <taxon>Sphingobacteriaceae</taxon>
        <taxon>Pedobacter</taxon>
    </lineage>
</organism>
<gene>
    <name evidence="3" type="ORF">LY11_05018</name>
</gene>
<dbReference type="SUPFAM" id="SSF48726">
    <property type="entry name" value="Immunoglobulin"/>
    <property type="match status" value="1"/>
</dbReference>
<feature type="compositionally biased region" description="Basic and acidic residues" evidence="1">
    <location>
        <begin position="204"/>
        <end position="213"/>
    </location>
</feature>
<feature type="non-terminal residue" evidence="3">
    <location>
        <position position="961"/>
    </location>
</feature>
<dbReference type="GO" id="GO:0004553">
    <property type="term" value="F:hydrolase activity, hydrolyzing O-glycosyl compounds"/>
    <property type="evidence" value="ECO:0007669"/>
    <property type="project" value="UniProtKB-ARBA"/>
</dbReference>
<protein>
    <recommendedName>
        <fullName evidence="5">Ig-like domain-containing protein</fullName>
    </recommendedName>
</protein>
<reference evidence="3 4" key="1">
    <citation type="submission" date="2018-06" db="EMBL/GenBank/DDBJ databases">
        <title>Genomic Encyclopedia of Archaeal and Bacterial Type Strains, Phase II (KMG-II): from individual species to whole genera.</title>
        <authorList>
            <person name="Goeker M."/>
        </authorList>
    </citation>
    <scope>NUCLEOTIDE SEQUENCE [LARGE SCALE GENOMIC DNA]</scope>
    <source>
        <strain evidence="3 4">DSM 14825</strain>
    </source>
</reference>
<keyword evidence="2" id="KW-0812">Transmembrane</keyword>
<dbReference type="EMBL" id="QLLR01000043">
    <property type="protein sequence ID" value="RAJ21177.1"/>
    <property type="molecule type" value="Genomic_DNA"/>
</dbReference>
<evidence type="ECO:0000313" key="4">
    <source>
        <dbReference type="Proteomes" id="UP000249754"/>
    </source>
</evidence>
<dbReference type="Gene3D" id="2.60.40.10">
    <property type="entry name" value="Immunoglobulins"/>
    <property type="match status" value="2"/>
</dbReference>